<name>A0ABX5PUX2_9FLAO</name>
<comment type="caution">
    <text evidence="2">The sequence shown here is derived from an EMBL/GenBank/DDBJ whole genome shotgun (WGS) entry which is preliminary data.</text>
</comment>
<reference evidence="2 3" key="1">
    <citation type="submission" date="2018-06" db="EMBL/GenBank/DDBJ databases">
        <title>Genomic Encyclopedia of Archaeal and Bacterial Type Strains, Phase II (KMG-II): from individual species to whole genera.</title>
        <authorList>
            <person name="Goeker M."/>
        </authorList>
    </citation>
    <scope>NUCLEOTIDE SEQUENCE [LARGE SCALE GENOMIC DNA]</scope>
    <source>
        <strain evidence="2 3">DSM 17205</strain>
    </source>
</reference>
<evidence type="ECO:0000256" key="1">
    <source>
        <dbReference type="SAM" id="MobiDB-lite"/>
    </source>
</evidence>
<sequence length="358" mass="41346">MFVKTSNYNVLCKNNKCILRYSLRNIKFEHELHYMNHSFNTIRLVFVLFVTSQLVHAQYTETINTNNPGRSQGAFAVGKGVAQIEGSLFYRTEEHDLQRYERDYIGTSFQLRYGAVTERLEFSLFGTYNRVNQNVFDGALSSESRFGNFSRFTLGGKYLVFDPLLFFGEEKVNLLSWKANNSFKWRDLIPAVSVYAGANFDLSENNLLTPPDNSTISPRFELITQNNWGRWVFVTNIIADRIATDFPSYQWILTMTHSINGKWAVFGEYQGLKSDFYSDDLARGGLTYLITKDWQVDSSATVNFKDTPTVFQVNLGMSYRLDFHKDEAIKQTDDFKGDGKKKKDKKNKLNLEEENDGR</sequence>
<accession>A0ABX5PUX2</accession>
<proteinExistence type="predicted"/>
<dbReference type="InterPro" id="IPR025737">
    <property type="entry name" value="FApF"/>
</dbReference>
<keyword evidence="3" id="KW-1185">Reference proteome</keyword>
<evidence type="ECO:0000313" key="2">
    <source>
        <dbReference type="EMBL" id="PZX37804.1"/>
    </source>
</evidence>
<dbReference type="EMBL" id="QKZR01000006">
    <property type="protein sequence ID" value="PZX37804.1"/>
    <property type="molecule type" value="Genomic_DNA"/>
</dbReference>
<dbReference type="Proteomes" id="UP000248584">
    <property type="component" value="Unassembled WGS sequence"/>
</dbReference>
<feature type="compositionally biased region" description="Basic and acidic residues" evidence="1">
    <location>
        <begin position="347"/>
        <end position="358"/>
    </location>
</feature>
<protein>
    <submittedName>
        <fullName evidence="2">Outer membrane putative beta-barrel porin/alpha-amylase</fullName>
    </submittedName>
</protein>
<dbReference type="Pfam" id="PF13557">
    <property type="entry name" value="Phenol_MetA_deg"/>
    <property type="match status" value="1"/>
</dbReference>
<feature type="region of interest" description="Disordered" evidence="1">
    <location>
        <begin position="333"/>
        <end position="358"/>
    </location>
</feature>
<gene>
    <name evidence="2" type="ORF">LX97_02899</name>
</gene>
<evidence type="ECO:0000313" key="3">
    <source>
        <dbReference type="Proteomes" id="UP000248584"/>
    </source>
</evidence>
<organism evidence="2 3">
    <name type="scientific">Nonlabens dokdonensis</name>
    <dbReference type="NCBI Taxonomy" id="328515"/>
    <lineage>
        <taxon>Bacteria</taxon>
        <taxon>Pseudomonadati</taxon>
        <taxon>Bacteroidota</taxon>
        <taxon>Flavobacteriia</taxon>
        <taxon>Flavobacteriales</taxon>
        <taxon>Flavobacteriaceae</taxon>
        <taxon>Nonlabens</taxon>
    </lineage>
</organism>